<accession>A0A6N8CTK7</accession>
<dbReference type="SUPFAM" id="SSF48239">
    <property type="entry name" value="Terpenoid cyclases/Protein prenyltransferases"/>
    <property type="match status" value="1"/>
</dbReference>
<dbReference type="EMBL" id="WNHB01000017">
    <property type="protein sequence ID" value="MTT32567.1"/>
    <property type="molecule type" value="Genomic_DNA"/>
</dbReference>
<organism evidence="4 5">
    <name type="scientific">Terrilactibacillus tamarindi</name>
    <dbReference type="NCBI Taxonomy" id="2599694"/>
    <lineage>
        <taxon>Bacteria</taxon>
        <taxon>Bacillati</taxon>
        <taxon>Bacillota</taxon>
        <taxon>Bacilli</taxon>
        <taxon>Bacillales</taxon>
        <taxon>Bacillaceae</taxon>
        <taxon>Terrilactibacillus</taxon>
    </lineage>
</organism>
<reference evidence="4 5" key="1">
    <citation type="submission" date="2019-11" db="EMBL/GenBank/DDBJ databases">
        <title>Terrilactibacillus tamarindus sp. nov. BCM23-1 isolated from bark of Tamarindus indica.</title>
        <authorList>
            <person name="Kingkaew E."/>
            <person name="Tanasupawat S."/>
        </authorList>
    </citation>
    <scope>NUCLEOTIDE SEQUENCE [LARGE SCALE GENOMIC DNA]</scope>
    <source>
        <strain evidence="4 5">BCM23-1</strain>
    </source>
</reference>
<dbReference type="OrthoDB" id="411361at2"/>
<dbReference type="Pfam" id="PF14478">
    <property type="entry name" value="DUF4430"/>
    <property type="match status" value="1"/>
</dbReference>
<protein>
    <submittedName>
        <fullName evidence="4">DUF4430 domain-containing protein</fullName>
    </submittedName>
</protein>
<dbReference type="InterPro" id="IPR008930">
    <property type="entry name" value="Terpenoid_cyclase/PrenylTrfase"/>
</dbReference>
<keyword evidence="2" id="KW-0812">Transmembrane</keyword>
<comment type="caution">
    <text evidence="4">The sequence shown here is derived from an EMBL/GenBank/DDBJ whole genome shotgun (WGS) entry which is preliminary data.</text>
</comment>
<keyword evidence="2" id="KW-0472">Membrane</keyword>
<dbReference type="CDD" id="cd00688">
    <property type="entry name" value="ISOPREN_C2_like"/>
    <property type="match status" value="1"/>
</dbReference>
<gene>
    <name evidence="4" type="ORF">GMB86_11165</name>
</gene>
<dbReference type="InterPro" id="IPR027954">
    <property type="entry name" value="Transcobalamin-like_C"/>
</dbReference>
<feature type="region of interest" description="Disordered" evidence="1">
    <location>
        <begin position="589"/>
        <end position="653"/>
    </location>
</feature>
<feature type="region of interest" description="Disordered" evidence="1">
    <location>
        <begin position="254"/>
        <end position="299"/>
    </location>
</feature>
<dbReference type="NCBIfam" id="TIGR01167">
    <property type="entry name" value="LPXTG_anchor"/>
    <property type="match status" value="1"/>
</dbReference>
<feature type="domain" description="Transcobalamin-like C-terminal" evidence="3">
    <location>
        <begin position="197"/>
        <end position="253"/>
    </location>
</feature>
<keyword evidence="5" id="KW-1185">Reference proteome</keyword>
<feature type="transmembrane region" description="Helical" evidence="2">
    <location>
        <begin position="658"/>
        <end position="675"/>
    </location>
</feature>
<evidence type="ECO:0000313" key="5">
    <source>
        <dbReference type="Proteomes" id="UP000440978"/>
    </source>
</evidence>
<feature type="compositionally biased region" description="Low complexity" evidence="1">
    <location>
        <begin position="589"/>
        <end position="608"/>
    </location>
</feature>
<dbReference type="Gene3D" id="1.50.10.20">
    <property type="match status" value="1"/>
</dbReference>
<evidence type="ECO:0000259" key="3">
    <source>
        <dbReference type="Pfam" id="PF14478"/>
    </source>
</evidence>
<feature type="compositionally biased region" description="Polar residues" evidence="1">
    <location>
        <begin position="615"/>
        <end position="634"/>
    </location>
</feature>
<evidence type="ECO:0000313" key="4">
    <source>
        <dbReference type="EMBL" id="MTT32567.1"/>
    </source>
</evidence>
<evidence type="ECO:0000256" key="2">
    <source>
        <dbReference type="SAM" id="Phobius"/>
    </source>
</evidence>
<feature type="compositionally biased region" description="Polar residues" evidence="1">
    <location>
        <begin position="642"/>
        <end position="653"/>
    </location>
</feature>
<keyword evidence="2" id="KW-1133">Transmembrane helix</keyword>
<dbReference type="Proteomes" id="UP000440978">
    <property type="component" value="Unassembled WGS sequence"/>
</dbReference>
<sequence>MRGVMMEKLKKISYGWLIAILFVTQLIIGLPLTANAETSATQTEEQSQIPASLDLNGQNYSLNVPKNSTVLDVIQKVTKDHNFNLSVSGQGDNAYIQTIGDRPNKSEAGYYWLAYKNGWSLDRSVGVESVEASDQITLELTNDFTKDMPYKIEIKGKKDAILNETTAYREKSAGPATAYDLLKWVTTEKNIPLDATYSDSFGSYFIETIGNEKLQTTSTGGEFWSFLVNDLAAQNGVSQHTLNPNDKVTFKVDTWGTIGDSDDQSQHQDQTNEDQDQTNENAAGNQSNDDSSKQVEKVTGAQIKKAIQSTKNDIQSKGINTTWEAIGIKQSGYALPAHFSDLIRQEVKDNHGEFRKITDIERLIIGASAAGFNATSIEGYPLVENLYNADSNQMMRQGLNGVVFGLLALDSGRYNVPKNATWTRDRLIQAILKKQTKQGFWVLNDGDKSGQVDMTGLVLTALAPYQSQKDVAASIDRAVHYLASVQADDGGFKDSILGETSESTAQAIIGLSSVGIDPQGEPFTKAKGNPMTFLMSYQTKNGGFAHQKGQSADPIATEQGLEALAAYNKLLNKEKLSIYQFQVPSKVSVSAPSKNSSKPTKPTKSVNSVERAGDQHSSSPKTVNKNETSSQEQASKSDKKATQTQRELPNTATNTPNMFAVGFIIFITGLIFYWINRRRHVHEK</sequence>
<evidence type="ECO:0000256" key="1">
    <source>
        <dbReference type="SAM" id="MobiDB-lite"/>
    </source>
</evidence>
<proteinExistence type="predicted"/>
<dbReference type="AlphaFoldDB" id="A0A6N8CTK7"/>
<dbReference type="Gene3D" id="2.170.130.30">
    <property type="match status" value="2"/>
</dbReference>
<name>A0A6N8CTK7_9BACI</name>
<dbReference type="CDD" id="cd12087">
    <property type="entry name" value="TM_EGFR-like"/>
    <property type="match status" value="1"/>
</dbReference>